<dbReference type="OrthoDB" id="69177at2759"/>
<keyword evidence="1" id="KW-0408">Iron</keyword>
<dbReference type="PROSITE" id="PS51471">
    <property type="entry name" value="FE2OG_OXY"/>
    <property type="match status" value="1"/>
</dbReference>
<sequence length="277" mass="31234">MKQTLLLLPFLAGACRGWVAQRPGVGGFKRLQKCNAQTAFWQEFSTLDGIDEEFAEQQWYLPSVVERALIDEESSVNPHHLLQSLDMSTKTREQALGALAESDAIDTYSSILTRDECYILQTYLLKNVEKELGIDNVDDCADWQVNLDVEELERLIGSHAVDRLFQVPSLLEDDPAIDNRSAFERVGIFIRVYERSPQGRPWMPFHSDGNAWTVNVALNDDADYEGGRLMALTDGALQVVERGQGDATCHRGSVYHAVSAMKRGKRYSMILFFHTDS</sequence>
<comment type="caution">
    <text evidence="4">The sequence shown here is derived from an EMBL/GenBank/DDBJ whole genome shotgun (WGS) entry which is preliminary data.</text>
</comment>
<keyword evidence="2" id="KW-0732">Signal</keyword>
<protein>
    <recommendedName>
        <fullName evidence="3">Fe2OG dioxygenase domain-containing protein</fullName>
    </recommendedName>
</protein>
<dbReference type="AlphaFoldDB" id="A0A9N8HXF9"/>
<evidence type="ECO:0000259" key="3">
    <source>
        <dbReference type="PROSITE" id="PS51471"/>
    </source>
</evidence>
<dbReference type="GO" id="GO:0016491">
    <property type="term" value="F:oxidoreductase activity"/>
    <property type="evidence" value="ECO:0007669"/>
    <property type="project" value="UniProtKB-KW"/>
</dbReference>
<name>A0A9N8HXF9_9STRA</name>
<evidence type="ECO:0000313" key="4">
    <source>
        <dbReference type="EMBL" id="CAB9530858.1"/>
    </source>
</evidence>
<dbReference type="InterPro" id="IPR005123">
    <property type="entry name" value="Oxoglu/Fe-dep_dioxygenase_dom"/>
</dbReference>
<gene>
    <name evidence="4" type="ORF">SEMRO_3084_G343380.1</name>
</gene>
<keyword evidence="1" id="KW-0479">Metal-binding</keyword>
<reference evidence="4" key="1">
    <citation type="submission" date="2020-06" db="EMBL/GenBank/DDBJ databases">
        <authorList>
            <consortium name="Plant Systems Biology data submission"/>
        </authorList>
    </citation>
    <scope>NUCLEOTIDE SEQUENCE</scope>
    <source>
        <strain evidence="4">D6</strain>
    </source>
</reference>
<organism evidence="4 5">
    <name type="scientific">Seminavis robusta</name>
    <dbReference type="NCBI Taxonomy" id="568900"/>
    <lineage>
        <taxon>Eukaryota</taxon>
        <taxon>Sar</taxon>
        <taxon>Stramenopiles</taxon>
        <taxon>Ochrophyta</taxon>
        <taxon>Bacillariophyta</taxon>
        <taxon>Bacillariophyceae</taxon>
        <taxon>Bacillariophycidae</taxon>
        <taxon>Naviculales</taxon>
        <taxon>Naviculaceae</taxon>
        <taxon>Seminavis</taxon>
    </lineage>
</organism>
<keyword evidence="5" id="KW-1185">Reference proteome</keyword>
<feature type="signal peptide" evidence="2">
    <location>
        <begin position="1"/>
        <end position="20"/>
    </location>
</feature>
<feature type="domain" description="Fe2OG dioxygenase" evidence="3">
    <location>
        <begin position="182"/>
        <end position="275"/>
    </location>
</feature>
<evidence type="ECO:0000313" key="5">
    <source>
        <dbReference type="Proteomes" id="UP001153069"/>
    </source>
</evidence>
<comment type="similarity">
    <text evidence="1">Belongs to the iron/ascorbate-dependent oxidoreductase family.</text>
</comment>
<dbReference type="Proteomes" id="UP001153069">
    <property type="component" value="Unassembled WGS sequence"/>
</dbReference>
<evidence type="ECO:0000256" key="2">
    <source>
        <dbReference type="SAM" id="SignalP"/>
    </source>
</evidence>
<evidence type="ECO:0000256" key="1">
    <source>
        <dbReference type="RuleBase" id="RU003682"/>
    </source>
</evidence>
<feature type="chain" id="PRO_5040380456" description="Fe2OG dioxygenase domain-containing protein" evidence="2">
    <location>
        <begin position="21"/>
        <end position="277"/>
    </location>
</feature>
<dbReference type="EMBL" id="CAICTM010003082">
    <property type="protein sequence ID" value="CAB9530858.1"/>
    <property type="molecule type" value="Genomic_DNA"/>
</dbReference>
<dbReference type="PROSITE" id="PS51257">
    <property type="entry name" value="PROKAR_LIPOPROTEIN"/>
    <property type="match status" value="1"/>
</dbReference>
<accession>A0A9N8HXF9</accession>
<keyword evidence="1" id="KW-0560">Oxidoreductase</keyword>
<dbReference type="Gene3D" id="2.60.120.620">
    <property type="entry name" value="q2cbj1_9rhob like domain"/>
    <property type="match status" value="1"/>
</dbReference>
<dbReference type="GO" id="GO:0046872">
    <property type="term" value="F:metal ion binding"/>
    <property type="evidence" value="ECO:0007669"/>
    <property type="project" value="UniProtKB-KW"/>
</dbReference>
<proteinExistence type="inferred from homology"/>